<name>A0A1X6NH18_9APHY</name>
<evidence type="ECO:0000313" key="2">
    <source>
        <dbReference type="EMBL" id="OSX67919.1"/>
    </source>
</evidence>
<dbReference type="OrthoDB" id="10278457at2759"/>
<proteinExistence type="predicted"/>
<evidence type="ECO:0000256" key="1">
    <source>
        <dbReference type="SAM" id="MobiDB-lite"/>
    </source>
</evidence>
<dbReference type="GeneID" id="36328561"/>
<dbReference type="EMBL" id="KZ110591">
    <property type="protein sequence ID" value="OSX67919.1"/>
    <property type="molecule type" value="Genomic_DNA"/>
</dbReference>
<feature type="compositionally biased region" description="Polar residues" evidence="1">
    <location>
        <begin position="1"/>
        <end position="17"/>
    </location>
</feature>
<gene>
    <name evidence="2" type="ORF">POSPLADRAFT_1127335</name>
</gene>
<reference evidence="2 3" key="1">
    <citation type="submission" date="2017-04" db="EMBL/GenBank/DDBJ databases">
        <title>Genome Sequence of the Model Brown-Rot Fungus Postia placenta SB12.</title>
        <authorList>
            <consortium name="DOE Joint Genome Institute"/>
            <person name="Gaskell J."/>
            <person name="Kersten P."/>
            <person name="Larrondo L.F."/>
            <person name="Canessa P."/>
            <person name="Martinez D."/>
            <person name="Hibbett D."/>
            <person name="Schmoll M."/>
            <person name="Kubicek C.P."/>
            <person name="Martinez A.T."/>
            <person name="Yadav J."/>
            <person name="Master E."/>
            <person name="Magnuson J.K."/>
            <person name="James T."/>
            <person name="Yaver D."/>
            <person name="Berka R."/>
            <person name="Labutti K."/>
            <person name="Lipzen A."/>
            <person name="Aerts A."/>
            <person name="Barry K."/>
            <person name="Henrissat B."/>
            <person name="Blanchette R."/>
            <person name="Grigoriev I."/>
            <person name="Cullen D."/>
        </authorList>
    </citation>
    <scope>NUCLEOTIDE SEQUENCE [LARGE SCALE GENOMIC DNA]</scope>
    <source>
        <strain evidence="2 3">MAD-698-R-SB12</strain>
    </source>
</reference>
<dbReference type="Proteomes" id="UP000194127">
    <property type="component" value="Unassembled WGS sequence"/>
</dbReference>
<accession>A0A1X6NH18</accession>
<evidence type="ECO:0000313" key="3">
    <source>
        <dbReference type="Proteomes" id="UP000194127"/>
    </source>
</evidence>
<protein>
    <submittedName>
        <fullName evidence="2">Uncharacterized protein</fullName>
    </submittedName>
</protein>
<keyword evidence="3" id="KW-1185">Reference proteome</keyword>
<feature type="region of interest" description="Disordered" evidence="1">
    <location>
        <begin position="1"/>
        <end position="30"/>
    </location>
</feature>
<organism evidence="2 3">
    <name type="scientific">Postia placenta MAD-698-R-SB12</name>
    <dbReference type="NCBI Taxonomy" id="670580"/>
    <lineage>
        <taxon>Eukaryota</taxon>
        <taxon>Fungi</taxon>
        <taxon>Dikarya</taxon>
        <taxon>Basidiomycota</taxon>
        <taxon>Agaricomycotina</taxon>
        <taxon>Agaricomycetes</taxon>
        <taxon>Polyporales</taxon>
        <taxon>Adustoporiaceae</taxon>
        <taxon>Rhodonia</taxon>
    </lineage>
</organism>
<sequence>MRSFLSSKHLGKSNTASAEEERQHLLSVSKSDSASEYFVDLPTGDCKSTSKPVKPVPRRRDIVMDGGLLAEQYFSLHVCEAPCLKLSLWLTHPKGRALCISCVDTHRIAMVVPKLATRARTDRWDTATLCQLVTETWWSMGFRHTLNTKERITFICVIRFAIYVLALDAGLNLD</sequence>
<dbReference type="RefSeq" id="XP_024344713.1">
    <property type="nucleotide sequence ID" value="XM_024483612.1"/>
</dbReference>
<dbReference type="AlphaFoldDB" id="A0A1X6NH18"/>